<keyword evidence="2" id="KW-0479">Metal-binding</keyword>
<keyword evidence="1" id="KW-0001">2Fe-2S</keyword>
<evidence type="ECO:0000256" key="5">
    <source>
        <dbReference type="ARBA" id="ARBA00023014"/>
    </source>
</evidence>
<dbReference type="NCBIfam" id="TIGR02378">
    <property type="entry name" value="nirD_assim_sml"/>
    <property type="match status" value="1"/>
</dbReference>
<evidence type="ECO:0000256" key="6">
    <source>
        <dbReference type="ARBA" id="ARBA00023063"/>
    </source>
</evidence>
<dbReference type="PROSITE" id="PS51300">
    <property type="entry name" value="NIRD"/>
    <property type="match status" value="1"/>
</dbReference>
<organism evidence="8 9">
    <name type="scientific">Modestobacter caceresii</name>
    <dbReference type="NCBI Taxonomy" id="1522368"/>
    <lineage>
        <taxon>Bacteria</taxon>
        <taxon>Bacillati</taxon>
        <taxon>Actinomycetota</taxon>
        <taxon>Actinomycetes</taxon>
        <taxon>Geodermatophilales</taxon>
        <taxon>Geodermatophilaceae</taxon>
        <taxon>Modestobacter</taxon>
    </lineage>
</organism>
<dbReference type="InterPro" id="IPR017881">
    <property type="entry name" value="NirD"/>
</dbReference>
<dbReference type="SUPFAM" id="SSF50022">
    <property type="entry name" value="ISP domain"/>
    <property type="match status" value="1"/>
</dbReference>
<dbReference type="CDD" id="cd03529">
    <property type="entry name" value="Rieske_NirD"/>
    <property type="match status" value="1"/>
</dbReference>
<dbReference type="AlphaFoldDB" id="A0A098Y812"/>
<keyword evidence="3" id="KW-0560">Oxidoreductase</keyword>
<accession>A0A098Y812</accession>
<keyword evidence="5" id="KW-0411">Iron-sulfur</keyword>
<dbReference type="Gene3D" id="2.102.10.10">
    <property type="entry name" value="Rieske [2Fe-2S] iron-sulphur domain"/>
    <property type="match status" value="1"/>
</dbReference>
<proteinExistence type="predicted"/>
<dbReference type="Pfam" id="PF13806">
    <property type="entry name" value="Rieske_2"/>
    <property type="match status" value="1"/>
</dbReference>
<gene>
    <name evidence="8" type="ORF">IN07_09350</name>
</gene>
<dbReference type="GO" id="GO:0008942">
    <property type="term" value="F:nitrite reductase [NAD(P)H] activity"/>
    <property type="evidence" value="ECO:0007669"/>
    <property type="project" value="InterPro"/>
</dbReference>
<evidence type="ECO:0000313" key="9">
    <source>
        <dbReference type="Proteomes" id="UP000029713"/>
    </source>
</evidence>
<keyword evidence="9" id="KW-1185">Reference proteome</keyword>
<dbReference type="PANTHER" id="PTHR40562:SF1">
    <property type="entry name" value="NITRITE REDUCTASE (NADH) SMALL SUBUNIT"/>
    <property type="match status" value="1"/>
</dbReference>
<dbReference type="InterPro" id="IPR012748">
    <property type="entry name" value="Rieske-like_NirD"/>
</dbReference>
<comment type="caution">
    <text evidence="8">The sequence shown here is derived from an EMBL/GenBank/DDBJ whole genome shotgun (WGS) entry which is preliminary data.</text>
</comment>
<dbReference type="EMBL" id="JPMX01000031">
    <property type="protein sequence ID" value="KGH47013.1"/>
    <property type="molecule type" value="Genomic_DNA"/>
</dbReference>
<evidence type="ECO:0000256" key="2">
    <source>
        <dbReference type="ARBA" id="ARBA00022723"/>
    </source>
</evidence>
<feature type="domain" description="Rieske" evidence="7">
    <location>
        <begin position="21"/>
        <end position="124"/>
    </location>
</feature>
<evidence type="ECO:0000313" key="8">
    <source>
        <dbReference type="EMBL" id="KGH47013.1"/>
    </source>
</evidence>
<dbReference type="GO" id="GO:0051537">
    <property type="term" value="F:2 iron, 2 sulfur cluster binding"/>
    <property type="evidence" value="ECO:0007669"/>
    <property type="project" value="UniProtKB-KW"/>
</dbReference>
<sequence length="133" mass="14122">MTATLPPETQHPEPTAPTGWTAVCRYADLQPERGVAALVGDQQVAVFRLFDGALHAVGHRDPVSGAHVIARGIVGTRGEAPTVASPMYKQVFDLRTGVCLDAPDDPALRLPVHPVRLRDDWVEIGAAEVQAGG</sequence>
<dbReference type="GO" id="GO:0004497">
    <property type="term" value="F:monooxygenase activity"/>
    <property type="evidence" value="ECO:0007669"/>
    <property type="project" value="UniProtKB-ARBA"/>
</dbReference>
<dbReference type="InterPro" id="IPR036922">
    <property type="entry name" value="Rieske_2Fe-2S_sf"/>
</dbReference>
<dbReference type="PROSITE" id="PS51296">
    <property type="entry name" value="RIESKE"/>
    <property type="match status" value="1"/>
</dbReference>
<reference evidence="8 9" key="1">
    <citation type="submission" date="2014-07" db="EMBL/GenBank/DDBJ databases">
        <title>Biosystematic studies on Modestobacter strains isolated from extreme hyper-arid desert soil and from historic building.</title>
        <authorList>
            <person name="Bukarasam K."/>
            <person name="Bull A."/>
            <person name="Girard G."/>
            <person name="van Wezel G."/>
            <person name="Goodfellow M."/>
        </authorList>
    </citation>
    <scope>NUCLEOTIDE SEQUENCE [LARGE SCALE GENOMIC DNA]</scope>
    <source>
        <strain evidence="8 9">KNN45-2b</strain>
    </source>
</reference>
<dbReference type="InterPro" id="IPR017941">
    <property type="entry name" value="Rieske_2Fe-2S"/>
</dbReference>
<dbReference type="RefSeq" id="WP_036335358.1">
    <property type="nucleotide sequence ID" value="NZ_JPMX01000031.1"/>
</dbReference>
<evidence type="ECO:0000256" key="4">
    <source>
        <dbReference type="ARBA" id="ARBA00023004"/>
    </source>
</evidence>
<dbReference type="GO" id="GO:0042128">
    <property type="term" value="P:nitrate assimilation"/>
    <property type="evidence" value="ECO:0007669"/>
    <property type="project" value="UniProtKB-KW"/>
</dbReference>
<dbReference type="OrthoDB" id="3213360at2"/>
<evidence type="ECO:0000256" key="3">
    <source>
        <dbReference type="ARBA" id="ARBA00023002"/>
    </source>
</evidence>
<dbReference type="STRING" id="1522368.IN07_09350"/>
<dbReference type="PANTHER" id="PTHR40562">
    <property type="match status" value="1"/>
</dbReference>
<evidence type="ECO:0000259" key="7">
    <source>
        <dbReference type="PROSITE" id="PS51296"/>
    </source>
</evidence>
<dbReference type="GO" id="GO:0046872">
    <property type="term" value="F:metal ion binding"/>
    <property type="evidence" value="ECO:0007669"/>
    <property type="project" value="UniProtKB-KW"/>
</dbReference>
<evidence type="ECO:0000256" key="1">
    <source>
        <dbReference type="ARBA" id="ARBA00022714"/>
    </source>
</evidence>
<protein>
    <submittedName>
        <fullName evidence="8">Nitrite reductase</fullName>
    </submittedName>
</protein>
<dbReference type="Proteomes" id="UP000029713">
    <property type="component" value="Unassembled WGS sequence"/>
</dbReference>
<keyword evidence="6" id="KW-0534">Nitrate assimilation</keyword>
<name>A0A098Y812_9ACTN</name>
<dbReference type="GO" id="GO:0016705">
    <property type="term" value="F:oxidoreductase activity, acting on paired donors, with incorporation or reduction of molecular oxygen"/>
    <property type="evidence" value="ECO:0007669"/>
    <property type="project" value="UniProtKB-ARBA"/>
</dbReference>
<keyword evidence="4" id="KW-0408">Iron</keyword>